<feature type="compositionally biased region" description="Polar residues" evidence="3">
    <location>
        <begin position="235"/>
        <end position="250"/>
    </location>
</feature>
<feature type="compositionally biased region" description="Basic and acidic residues" evidence="3">
    <location>
        <begin position="266"/>
        <end position="277"/>
    </location>
</feature>
<dbReference type="AlphaFoldDB" id="A0A1D1W293"/>
<feature type="domain" description="RRM" evidence="4">
    <location>
        <begin position="162"/>
        <end position="233"/>
    </location>
</feature>
<dbReference type="InterPro" id="IPR051229">
    <property type="entry name" value="ALYREF_mRNA_export"/>
</dbReference>
<feature type="compositionally biased region" description="Basic residues" evidence="3">
    <location>
        <begin position="30"/>
        <end position="44"/>
    </location>
</feature>
<dbReference type="PROSITE" id="PS50102">
    <property type="entry name" value="RRM"/>
    <property type="match status" value="1"/>
</dbReference>
<dbReference type="InterPro" id="IPR012677">
    <property type="entry name" value="Nucleotide-bd_a/b_plait_sf"/>
</dbReference>
<organism evidence="5 6">
    <name type="scientific">Ramazzottius varieornatus</name>
    <name type="common">Water bear</name>
    <name type="synonym">Tardigrade</name>
    <dbReference type="NCBI Taxonomy" id="947166"/>
    <lineage>
        <taxon>Eukaryota</taxon>
        <taxon>Metazoa</taxon>
        <taxon>Ecdysozoa</taxon>
        <taxon>Tardigrada</taxon>
        <taxon>Eutardigrada</taxon>
        <taxon>Parachela</taxon>
        <taxon>Hypsibioidea</taxon>
        <taxon>Ramazzottiidae</taxon>
        <taxon>Ramazzottius</taxon>
    </lineage>
</organism>
<dbReference type="GO" id="GO:0005634">
    <property type="term" value="C:nucleus"/>
    <property type="evidence" value="ECO:0007669"/>
    <property type="project" value="TreeGrafter"/>
</dbReference>
<keyword evidence="1 2" id="KW-0694">RNA-binding</keyword>
<feature type="compositionally biased region" description="Basic residues" evidence="3">
    <location>
        <begin position="8"/>
        <end position="19"/>
    </location>
</feature>
<dbReference type="PANTHER" id="PTHR19965">
    <property type="entry name" value="RNA AND EXPORT FACTOR BINDING PROTEIN"/>
    <property type="match status" value="1"/>
</dbReference>
<feature type="compositionally biased region" description="Low complexity" evidence="3">
    <location>
        <begin position="54"/>
        <end position="63"/>
    </location>
</feature>
<dbReference type="Gene3D" id="3.30.70.330">
    <property type="match status" value="1"/>
</dbReference>
<feature type="region of interest" description="Disordered" evidence="3">
    <location>
        <begin position="1"/>
        <end position="76"/>
    </location>
</feature>
<evidence type="ECO:0000313" key="5">
    <source>
        <dbReference type="EMBL" id="GAV07667.1"/>
    </source>
</evidence>
<dbReference type="GO" id="GO:0006406">
    <property type="term" value="P:mRNA export from nucleus"/>
    <property type="evidence" value="ECO:0007669"/>
    <property type="project" value="TreeGrafter"/>
</dbReference>
<dbReference type="GO" id="GO:0003729">
    <property type="term" value="F:mRNA binding"/>
    <property type="evidence" value="ECO:0007669"/>
    <property type="project" value="TreeGrafter"/>
</dbReference>
<name>A0A1D1W293_RAMVA</name>
<protein>
    <recommendedName>
        <fullName evidence="4">RRM domain-containing protein</fullName>
    </recommendedName>
</protein>
<evidence type="ECO:0000256" key="2">
    <source>
        <dbReference type="PROSITE-ProRule" id="PRU00176"/>
    </source>
</evidence>
<dbReference type="Pfam" id="PF00076">
    <property type="entry name" value="RRM_1"/>
    <property type="match status" value="1"/>
</dbReference>
<evidence type="ECO:0000259" key="4">
    <source>
        <dbReference type="PROSITE" id="PS50102"/>
    </source>
</evidence>
<feature type="compositionally biased region" description="Basic residues" evidence="3">
    <location>
        <begin position="64"/>
        <end position="74"/>
    </location>
</feature>
<sequence>MAPNANNRKSKKQGGKAKRLGNTSAGSAKPARRRNKNAGGKKTKRNGDARATINRNQSQSSRGQSKKAAGRRRQIGYITDARQIISSKQISRGGRAPGAVRSNNVNSAGFQLSSVTDKRAFSEAVRAAMTPVLAPLVRGVQASTSNRPSTSAASAPSNNGPCCLRIANLASSVTLNDLSDLFSAFQGFAGASFDSPGIAIVNFHQRNLAIEAKDEYNNRELDGRTMMIQVDSVGSQINSSRLGPRPSQSSHARERSVYTPGASRRSAADQRWQDVSL</sequence>
<dbReference type="Proteomes" id="UP000186922">
    <property type="component" value="Unassembled WGS sequence"/>
</dbReference>
<dbReference type="SUPFAM" id="SSF54928">
    <property type="entry name" value="RNA-binding domain, RBD"/>
    <property type="match status" value="1"/>
</dbReference>
<dbReference type="PANTHER" id="PTHR19965:SF35">
    <property type="entry name" value="RNA ANNEALING PROTEIN YRA1"/>
    <property type="match status" value="1"/>
</dbReference>
<gene>
    <name evidence="5" type="primary">RvY_17482</name>
    <name evidence="5" type="synonym">RvY_17482.1</name>
    <name evidence="5" type="ORF">RvY_17482-1</name>
</gene>
<reference evidence="5 6" key="1">
    <citation type="journal article" date="2016" name="Nat. Commun.">
        <title>Extremotolerant tardigrade genome and improved radiotolerance of human cultured cells by tardigrade-unique protein.</title>
        <authorList>
            <person name="Hashimoto T."/>
            <person name="Horikawa D.D."/>
            <person name="Saito Y."/>
            <person name="Kuwahara H."/>
            <person name="Kozuka-Hata H."/>
            <person name="Shin-I T."/>
            <person name="Minakuchi Y."/>
            <person name="Ohishi K."/>
            <person name="Motoyama A."/>
            <person name="Aizu T."/>
            <person name="Enomoto A."/>
            <person name="Kondo K."/>
            <person name="Tanaka S."/>
            <person name="Hara Y."/>
            <person name="Koshikawa S."/>
            <person name="Sagara H."/>
            <person name="Miura T."/>
            <person name="Yokobori S."/>
            <person name="Miyagawa K."/>
            <person name="Suzuki Y."/>
            <person name="Kubo T."/>
            <person name="Oyama M."/>
            <person name="Kohara Y."/>
            <person name="Fujiyama A."/>
            <person name="Arakawa K."/>
            <person name="Katayama T."/>
            <person name="Toyoda A."/>
            <person name="Kunieda T."/>
        </authorList>
    </citation>
    <scope>NUCLEOTIDE SEQUENCE [LARGE SCALE GENOMIC DNA]</scope>
    <source>
        <strain evidence="5 6">YOKOZUNA-1</strain>
    </source>
</reference>
<feature type="region of interest" description="Disordered" evidence="3">
    <location>
        <begin position="235"/>
        <end position="277"/>
    </location>
</feature>
<dbReference type="OrthoDB" id="346839at2759"/>
<evidence type="ECO:0000313" key="6">
    <source>
        <dbReference type="Proteomes" id="UP000186922"/>
    </source>
</evidence>
<comment type="caution">
    <text evidence="5">The sequence shown here is derived from an EMBL/GenBank/DDBJ whole genome shotgun (WGS) entry which is preliminary data.</text>
</comment>
<evidence type="ECO:0000256" key="3">
    <source>
        <dbReference type="SAM" id="MobiDB-lite"/>
    </source>
</evidence>
<dbReference type="InterPro" id="IPR000504">
    <property type="entry name" value="RRM_dom"/>
</dbReference>
<proteinExistence type="predicted"/>
<accession>A0A1D1W293</accession>
<dbReference type="EMBL" id="BDGG01000015">
    <property type="protein sequence ID" value="GAV07667.1"/>
    <property type="molecule type" value="Genomic_DNA"/>
</dbReference>
<evidence type="ECO:0000256" key="1">
    <source>
        <dbReference type="ARBA" id="ARBA00022884"/>
    </source>
</evidence>
<dbReference type="InterPro" id="IPR035979">
    <property type="entry name" value="RBD_domain_sf"/>
</dbReference>
<keyword evidence="6" id="KW-1185">Reference proteome</keyword>
<dbReference type="SMART" id="SM00360">
    <property type="entry name" value="RRM"/>
    <property type="match status" value="1"/>
</dbReference>